<dbReference type="Pfam" id="PF09375">
    <property type="entry name" value="Peptidase_M75"/>
    <property type="match status" value="1"/>
</dbReference>
<proteinExistence type="predicted"/>
<dbReference type="InterPro" id="IPR034984">
    <property type="entry name" value="Imelysin-like_IPPA"/>
</dbReference>
<evidence type="ECO:0000256" key="3">
    <source>
        <dbReference type="SAM" id="SignalP"/>
    </source>
</evidence>
<feature type="signal peptide" evidence="3">
    <location>
        <begin position="1"/>
        <end position="21"/>
    </location>
</feature>
<dbReference type="GO" id="GO:0030313">
    <property type="term" value="C:cell envelope"/>
    <property type="evidence" value="ECO:0007669"/>
    <property type="project" value="UniProtKB-SubCell"/>
</dbReference>
<feature type="domain" description="Imelysin-like" evidence="4">
    <location>
        <begin position="49"/>
        <end position="347"/>
    </location>
</feature>
<name>A0A0N7KXL9_9HYPH</name>
<dbReference type="AlphaFoldDB" id="A0A0N7KXL9"/>
<dbReference type="RefSeq" id="WP_062228362.1">
    <property type="nucleotide sequence ID" value="NZ_BBWR01000012.1"/>
</dbReference>
<feature type="chain" id="PRO_5006014963" description="Imelysin-like domain-containing protein" evidence="3">
    <location>
        <begin position="22"/>
        <end position="369"/>
    </location>
</feature>
<accession>A0A0N7KXL9</accession>
<dbReference type="InterPro" id="IPR018976">
    <property type="entry name" value="Imelysin-like"/>
</dbReference>
<protein>
    <recommendedName>
        <fullName evidence="4">Imelysin-like domain-containing protein</fullName>
    </recommendedName>
</protein>
<dbReference type="CDD" id="cd14659">
    <property type="entry name" value="Imelysin-like_IPPA"/>
    <property type="match status" value="1"/>
</dbReference>
<evidence type="ECO:0000313" key="5">
    <source>
        <dbReference type="EMBL" id="BAT27289.1"/>
    </source>
</evidence>
<evidence type="ECO:0000259" key="4">
    <source>
        <dbReference type="Pfam" id="PF09375"/>
    </source>
</evidence>
<keyword evidence="2 3" id="KW-0732">Signal</keyword>
<organism evidence="5">
    <name type="scientific">Aureimonas frigidaquae</name>
    <dbReference type="NCBI Taxonomy" id="424757"/>
    <lineage>
        <taxon>Bacteria</taxon>
        <taxon>Pseudomonadati</taxon>
        <taxon>Pseudomonadota</taxon>
        <taxon>Alphaproteobacteria</taxon>
        <taxon>Hyphomicrobiales</taxon>
        <taxon>Aurantimonadaceae</taxon>
        <taxon>Aureimonas</taxon>
    </lineage>
</organism>
<sequence length="369" mass="39584">MIKLLQGLLALLLLAAPLARAQETALPPPPPLDPAAVRSVMRHAVEDVIRPGYADLARDAEAMKDRMERLCAAPSPEGLAAARDGFVTLTDAWARIEIVRIGPALEDSRFERILFYPDRKGLGLRQIQALLRDEDPAATQLSSLADKSVAVQGLGALDYLLYGDGSDSTATEAGAYRCRFAQAVAANVARVSTALSDGWNAPDGIGSAMIGFGPESPLFRTPDEAATALLGILVHGAEAVRDQRIESFYRGPDRQSFPRQALFWRSERTFPMIAGNLEGLRALFDGSQIATLLPSDPLGTADSIDFLLSNMARTARGMEPQAEAVLADPAQRQRLDYLLLSGKDLIQRLDGELGGAIGLSAGFSFQDGD</sequence>
<reference evidence="5" key="1">
    <citation type="journal article" date="2015" name="Proc. Natl. Acad. Sci. U.S.A.">
        <title>Bacterial clade with the ribosomal RNA operon on a small plasmid rather than the chromosome.</title>
        <authorList>
            <person name="Anda M."/>
            <person name="Ohtsubo Y."/>
            <person name="Okubo T."/>
            <person name="Sugawara M."/>
            <person name="Nagata Y."/>
            <person name="Tsuda M."/>
            <person name="Minamisawa K."/>
            <person name="Mitsui H."/>
        </authorList>
    </citation>
    <scope>NUCLEOTIDE SEQUENCE</scope>
    <source>
        <strain evidence="5">JCM 14755</strain>
    </source>
</reference>
<dbReference type="EMBL" id="LC066375">
    <property type="protein sequence ID" value="BAT27289.1"/>
    <property type="molecule type" value="Genomic_DNA"/>
</dbReference>
<comment type="subcellular location">
    <subcellularLocation>
        <location evidence="1">Cell envelope</location>
    </subcellularLocation>
</comment>
<evidence type="ECO:0000256" key="2">
    <source>
        <dbReference type="ARBA" id="ARBA00022729"/>
    </source>
</evidence>
<evidence type="ECO:0000256" key="1">
    <source>
        <dbReference type="ARBA" id="ARBA00004196"/>
    </source>
</evidence>
<dbReference type="Gene3D" id="1.20.1420.20">
    <property type="entry name" value="M75 peptidase, HXXE motif"/>
    <property type="match status" value="1"/>
</dbReference>
<dbReference type="OrthoDB" id="5729110at2"/>
<dbReference type="InterPro" id="IPR038352">
    <property type="entry name" value="Imelysin_sf"/>
</dbReference>